<dbReference type="Gene3D" id="3.20.20.70">
    <property type="entry name" value="Aldolase class I"/>
    <property type="match status" value="1"/>
</dbReference>
<dbReference type="GO" id="GO:0005737">
    <property type="term" value="C:cytoplasm"/>
    <property type="evidence" value="ECO:0007669"/>
    <property type="project" value="UniProtKB-SubCell"/>
</dbReference>
<accession>A0A9D1KVC1</accession>
<comment type="pathway">
    <text evidence="3 12 14">Amino-acid biosynthesis; L-histidine biosynthesis; L-histidine from 5-phospho-alpha-D-ribose 1-diphosphate: step 4/9.</text>
</comment>
<dbReference type="CDD" id="cd04732">
    <property type="entry name" value="HisA"/>
    <property type="match status" value="1"/>
</dbReference>
<evidence type="ECO:0000256" key="12">
    <source>
        <dbReference type="HAMAP-Rule" id="MF_01014"/>
    </source>
</evidence>
<evidence type="ECO:0000256" key="6">
    <source>
        <dbReference type="ARBA" id="ARBA00018464"/>
    </source>
</evidence>
<evidence type="ECO:0000256" key="3">
    <source>
        <dbReference type="ARBA" id="ARBA00005133"/>
    </source>
</evidence>
<evidence type="ECO:0000256" key="1">
    <source>
        <dbReference type="ARBA" id="ARBA00000901"/>
    </source>
</evidence>
<dbReference type="NCBIfam" id="TIGR00007">
    <property type="entry name" value="1-(5-phosphoribosyl)-5-[(5-phosphoribosylamino)methylideneamino]imidazole-4-carboxamide isomerase"/>
    <property type="match status" value="1"/>
</dbReference>
<evidence type="ECO:0000256" key="14">
    <source>
        <dbReference type="RuleBase" id="RU003658"/>
    </source>
</evidence>
<keyword evidence="10 12" id="KW-0413">Isomerase</keyword>
<dbReference type="InterPro" id="IPR011060">
    <property type="entry name" value="RibuloseP-bd_barrel"/>
</dbReference>
<dbReference type="HAMAP" id="MF_01014">
    <property type="entry name" value="HisA"/>
    <property type="match status" value="1"/>
</dbReference>
<dbReference type="FunFam" id="3.20.20.70:FF:000009">
    <property type="entry name" value="1-(5-phosphoribosyl)-5-[(5-phosphoribosylamino)methylideneamino] imidazole-4-carboxamide isomerase"/>
    <property type="match status" value="1"/>
</dbReference>
<dbReference type="Pfam" id="PF00977">
    <property type="entry name" value="His_biosynth"/>
    <property type="match status" value="1"/>
</dbReference>
<evidence type="ECO:0000313" key="15">
    <source>
        <dbReference type="EMBL" id="HIT99858.1"/>
    </source>
</evidence>
<dbReference type="InterPro" id="IPR006063">
    <property type="entry name" value="HisA_bact_arch"/>
</dbReference>
<protein>
    <recommendedName>
        <fullName evidence="6 12">1-(5-phosphoribosyl)-5-[(5-phosphoribosylamino)methylideneamino] imidazole-4-carboxamide isomerase</fullName>
        <ecNumber evidence="5 12">5.3.1.16</ecNumber>
    </recommendedName>
    <alternativeName>
        <fullName evidence="11 12">Phosphoribosylformimino-5-aminoimidazole carboxamide ribotide isomerase</fullName>
    </alternativeName>
</protein>
<evidence type="ECO:0000256" key="5">
    <source>
        <dbReference type="ARBA" id="ARBA00012550"/>
    </source>
</evidence>
<dbReference type="GO" id="GO:0000162">
    <property type="term" value="P:L-tryptophan biosynthetic process"/>
    <property type="evidence" value="ECO:0007669"/>
    <property type="project" value="TreeGrafter"/>
</dbReference>
<name>A0A9D1KVC1_9FIRM</name>
<evidence type="ECO:0000313" key="16">
    <source>
        <dbReference type="Proteomes" id="UP000824159"/>
    </source>
</evidence>
<dbReference type="SUPFAM" id="SSF51366">
    <property type="entry name" value="Ribulose-phoshate binding barrel"/>
    <property type="match status" value="1"/>
</dbReference>
<dbReference type="InterPro" id="IPR013785">
    <property type="entry name" value="Aldolase_TIM"/>
</dbReference>
<evidence type="ECO:0000256" key="9">
    <source>
        <dbReference type="ARBA" id="ARBA00023102"/>
    </source>
</evidence>
<dbReference type="AlphaFoldDB" id="A0A9D1KVC1"/>
<evidence type="ECO:0000256" key="2">
    <source>
        <dbReference type="ARBA" id="ARBA00004496"/>
    </source>
</evidence>
<dbReference type="InterPro" id="IPR023016">
    <property type="entry name" value="HisA/PriA"/>
</dbReference>
<evidence type="ECO:0000256" key="13">
    <source>
        <dbReference type="RuleBase" id="RU003657"/>
    </source>
</evidence>
<keyword evidence="7 12" id="KW-0963">Cytoplasm</keyword>
<keyword evidence="9 12" id="KW-0368">Histidine biosynthesis</keyword>
<evidence type="ECO:0000256" key="4">
    <source>
        <dbReference type="ARBA" id="ARBA00009667"/>
    </source>
</evidence>
<comment type="similarity">
    <text evidence="4 12 13">Belongs to the HisA/HisF family.</text>
</comment>
<feature type="active site" description="Proton donor" evidence="12">
    <location>
        <position position="129"/>
    </location>
</feature>
<comment type="subcellular location">
    <subcellularLocation>
        <location evidence="2 12 14">Cytoplasm</location>
    </subcellularLocation>
</comment>
<dbReference type="GO" id="GO:0003949">
    <property type="term" value="F:1-(5-phosphoribosyl)-5-[(5-phosphoribosylamino)methylideneamino]imidazole-4-carboxamide isomerase activity"/>
    <property type="evidence" value="ECO:0007669"/>
    <property type="project" value="UniProtKB-UniRule"/>
</dbReference>
<proteinExistence type="inferred from homology"/>
<dbReference type="InterPro" id="IPR044524">
    <property type="entry name" value="Isoase_HisA-like"/>
</dbReference>
<dbReference type="PANTHER" id="PTHR43090:SF2">
    <property type="entry name" value="1-(5-PHOSPHORIBOSYL)-5-[(5-PHOSPHORIBOSYLAMINO)METHYLIDENEAMINO] IMIDAZOLE-4-CARBOXAMIDE ISOMERASE"/>
    <property type="match status" value="1"/>
</dbReference>
<dbReference type="GO" id="GO:0000105">
    <property type="term" value="P:L-histidine biosynthetic process"/>
    <property type="evidence" value="ECO:0007669"/>
    <property type="project" value="UniProtKB-UniRule"/>
</dbReference>
<feature type="active site" description="Proton acceptor" evidence="12">
    <location>
        <position position="8"/>
    </location>
</feature>
<comment type="catalytic activity">
    <reaction evidence="1 12 14">
        <text>1-(5-phospho-beta-D-ribosyl)-5-[(5-phospho-beta-D-ribosylamino)methylideneamino]imidazole-4-carboxamide = 5-[(5-phospho-1-deoxy-D-ribulos-1-ylimino)methylamino]-1-(5-phospho-beta-D-ribosyl)imidazole-4-carboxamide</text>
        <dbReference type="Rhea" id="RHEA:15469"/>
        <dbReference type="ChEBI" id="CHEBI:58435"/>
        <dbReference type="ChEBI" id="CHEBI:58525"/>
        <dbReference type="EC" id="5.3.1.16"/>
    </reaction>
</comment>
<sequence length="236" mass="25611">MDIFPAIDLREGKVVRLFQGDYDKMTVYGGDPAGTALEFMKKGAENLHVVDLDGAKDGRLANFEVIEKIVKSTDLFVEVGGGIRDEDRIKGYLDIGVGRVILGTAAVKDRAFLERMVSVYGDKIAVGVDVKDGYVAVNGWKEATDEKGMAFCRYLRDIGVSTVIYTDISKDGGLNGTNIEVYRELSDIKGLDIIASGGISFEEEISELKDIVSGAILGKAIYSGTLDLERAVKLAR</sequence>
<gene>
    <name evidence="12 15" type="primary">hisA</name>
    <name evidence="15" type="ORF">IAD12_06360</name>
</gene>
<dbReference type="EC" id="5.3.1.16" evidence="5 12"/>
<dbReference type="Proteomes" id="UP000824159">
    <property type="component" value="Unassembled WGS sequence"/>
</dbReference>
<dbReference type="EMBL" id="DVLX01000080">
    <property type="protein sequence ID" value="HIT99858.1"/>
    <property type="molecule type" value="Genomic_DNA"/>
</dbReference>
<evidence type="ECO:0000256" key="8">
    <source>
        <dbReference type="ARBA" id="ARBA00022605"/>
    </source>
</evidence>
<comment type="caution">
    <text evidence="15">The sequence shown here is derived from an EMBL/GenBank/DDBJ whole genome shotgun (WGS) entry which is preliminary data.</text>
</comment>
<dbReference type="PANTHER" id="PTHR43090">
    <property type="entry name" value="1-(5-PHOSPHORIBOSYL)-5-[(5-PHOSPHORIBOSYLAMINO)METHYLIDENEAMINO] IMIDAZOLE-4-CARBOXAMIDE ISOMERASE"/>
    <property type="match status" value="1"/>
</dbReference>
<reference evidence="15" key="2">
    <citation type="journal article" date="2021" name="PeerJ">
        <title>Extensive microbial diversity within the chicken gut microbiome revealed by metagenomics and culture.</title>
        <authorList>
            <person name="Gilroy R."/>
            <person name="Ravi A."/>
            <person name="Getino M."/>
            <person name="Pursley I."/>
            <person name="Horton D.L."/>
            <person name="Alikhan N.F."/>
            <person name="Baker D."/>
            <person name="Gharbi K."/>
            <person name="Hall N."/>
            <person name="Watson M."/>
            <person name="Adriaenssens E.M."/>
            <person name="Foster-Nyarko E."/>
            <person name="Jarju S."/>
            <person name="Secka A."/>
            <person name="Antonio M."/>
            <person name="Oren A."/>
            <person name="Chaudhuri R.R."/>
            <person name="La Ragione R."/>
            <person name="Hildebrand F."/>
            <person name="Pallen M.J."/>
        </authorList>
    </citation>
    <scope>NUCLEOTIDE SEQUENCE</scope>
    <source>
        <strain evidence="15">CHK176-22527</strain>
    </source>
</reference>
<organism evidence="15 16">
    <name type="scientific">Candidatus Allocopromorpha excrementavium</name>
    <dbReference type="NCBI Taxonomy" id="2840741"/>
    <lineage>
        <taxon>Bacteria</taxon>
        <taxon>Bacillati</taxon>
        <taxon>Bacillota</taxon>
        <taxon>Clostridia</taxon>
        <taxon>Eubacteriales</taxon>
        <taxon>Eubacteriaceae</taxon>
        <taxon>Eubacteriaceae incertae sedis</taxon>
        <taxon>Candidatus Allocopromorpha</taxon>
    </lineage>
</organism>
<evidence type="ECO:0000256" key="7">
    <source>
        <dbReference type="ARBA" id="ARBA00022490"/>
    </source>
</evidence>
<evidence type="ECO:0000256" key="10">
    <source>
        <dbReference type="ARBA" id="ARBA00023235"/>
    </source>
</evidence>
<reference evidence="15" key="1">
    <citation type="submission" date="2020-10" db="EMBL/GenBank/DDBJ databases">
        <authorList>
            <person name="Gilroy R."/>
        </authorList>
    </citation>
    <scope>NUCLEOTIDE SEQUENCE</scope>
    <source>
        <strain evidence="15">CHK176-22527</strain>
    </source>
</reference>
<keyword evidence="8 12" id="KW-0028">Amino-acid biosynthesis</keyword>
<dbReference type="InterPro" id="IPR006062">
    <property type="entry name" value="His_biosynth"/>
</dbReference>
<evidence type="ECO:0000256" key="11">
    <source>
        <dbReference type="ARBA" id="ARBA00030547"/>
    </source>
</evidence>